<evidence type="ECO:0000256" key="2">
    <source>
        <dbReference type="ARBA" id="ARBA00022723"/>
    </source>
</evidence>
<comment type="catalytic activity">
    <reaction evidence="7">
        <text>2 [3Fe-4S](0)-[protein] + 2 Fe(2+)-[Dph3] + NADH = 2 [4Fe-4S](1+)-[protein] + 2 [Dph3] + NAD(+) + H(+)</text>
        <dbReference type="Rhea" id="RHEA:71239"/>
        <dbReference type="Rhea" id="RHEA-COMP:17997"/>
        <dbReference type="Rhea" id="RHEA-COMP:17998"/>
        <dbReference type="Rhea" id="RHEA-COMP:18001"/>
        <dbReference type="Rhea" id="RHEA-COMP:18002"/>
        <dbReference type="ChEBI" id="CHEBI:15378"/>
        <dbReference type="ChEBI" id="CHEBI:29033"/>
        <dbReference type="ChEBI" id="CHEBI:33723"/>
        <dbReference type="ChEBI" id="CHEBI:47402"/>
        <dbReference type="ChEBI" id="CHEBI:57540"/>
        <dbReference type="ChEBI" id="CHEBI:57945"/>
        <dbReference type="ChEBI" id="CHEBI:83228"/>
    </reaction>
</comment>
<dbReference type="PANTHER" id="PTHR21454">
    <property type="entry name" value="DPH3 HOMOLOG-RELATED"/>
    <property type="match status" value="1"/>
</dbReference>
<dbReference type="VEuPathDB" id="MicrosporidiaDB:TUBRATIS_009590"/>
<gene>
    <name evidence="9" type="ORF">TUBRATIS_009590</name>
</gene>
<comment type="similarity">
    <text evidence="4">Belongs to the DPH3 family.</text>
</comment>
<keyword evidence="10" id="KW-1185">Reference proteome</keyword>
<evidence type="ECO:0000313" key="9">
    <source>
        <dbReference type="EMBL" id="RVD92532.1"/>
    </source>
</evidence>
<comment type="pathway">
    <text evidence="1">Protein modification; peptidyl-diphthamide biosynthesis.</text>
</comment>
<dbReference type="InterPro" id="IPR007872">
    <property type="entry name" value="DPH_MB_dom"/>
</dbReference>
<feature type="domain" description="DPH-type MB" evidence="8">
    <location>
        <begin position="11"/>
        <end position="67"/>
    </location>
</feature>
<dbReference type="GO" id="GO:0046872">
    <property type="term" value="F:metal ion binding"/>
    <property type="evidence" value="ECO:0007669"/>
    <property type="project" value="UniProtKB-KW"/>
</dbReference>
<dbReference type="FunFam" id="3.10.660.10:FF:000001">
    <property type="entry name" value="Diphthamide biosynthesis 3"/>
    <property type="match status" value="1"/>
</dbReference>
<evidence type="ECO:0000256" key="1">
    <source>
        <dbReference type="ARBA" id="ARBA00005156"/>
    </source>
</evidence>
<accession>A0A437AMX6</accession>
<name>A0A437AMX6_9MICR</name>
<dbReference type="PANTHER" id="PTHR21454:SF31">
    <property type="entry name" value="DIPHTHAMIDE BIOSYNTHESIS PROTEIN 3"/>
    <property type="match status" value="1"/>
</dbReference>
<dbReference type="STRING" id="291195.A0A437AMX6"/>
<evidence type="ECO:0000259" key="8">
    <source>
        <dbReference type="PROSITE" id="PS51074"/>
    </source>
</evidence>
<reference evidence="9 10" key="1">
    <citation type="submission" date="2018-10" db="EMBL/GenBank/DDBJ databases">
        <title>Draft genome sequence of the microsporidian Tubulinosema ratisbonensis.</title>
        <authorList>
            <person name="Polonais V."/>
            <person name="Peyretaillade E."/>
            <person name="Niehus S."/>
            <person name="Wawrzyniak I."/>
            <person name="Franchet A."/>
            <person name="Gaspin C."/>
            <person name="Reichstadt M."/>
            <person name="Belser C."/>
            <person name="Labadie K."/>
            <person name="Delbac F."/>
            <person name="Ferrandon D."/>
        </authorList>
    </citation>
    <scope>NUCLEOTIDE SEQUENCE [LARGE SCALE GENOMIC DNA]</scope>
    <source>
        <strain evidence="9 10">Franzen</strain>
    </source>
</reference>
<dbReference type="OrthoDB" id="66964at2759"/>
<dbReference type="InterPro" id="IPR036671">
    <property type="entry name" value="DPH_MB_sf"/>
</dbReference>
<evidence type="ECO:0000256" key="7">
    <source>
        <dbReference type="ARBA" id="ARBA00048125"/>
    </source>
</evidence>
<feature type="non-terminal residue" evidence="9">
    <location>
        <position position="1"/>
    </location>
</feature>
<protein>
    <recommendedName>
        <fullName evidence="6">Diphthamide biosynthesis protein 3</fullName>
    </recommendedName>
</protein>
<dbReference type="AlphaFoldDB" id="A0A437AMX6"/>
<proteinExistence type="inferred from homology"/>
<dbReference type="SUPFAM" id="SSF144217">
    <property type="entry name" value="CSL zinc finger"/>
    <property type="match status" value="1"/>
</dbReference>
<dbReference type="InterPro" id="IPR044248">
    <property type="entry name" value="DPH3/4-like"/>
</dbReference>
<evidence type="ECO:0000256" key="5">
    <source>
        <dbReference type="ARBA" id="ARBA00036267"/>
    </source>
</evidence>
<keyword evidence="3" id="KW-0408">Iron</keyword>
<sequence length="79" mass="9571">HTPTEFEIYDYYEKVKIFDFKYDKENDIFIYPCPCGDNFEFSMCDLENNEKIAYCPSCPLIVKVIYNEEDVIKLKEQYK</sequence>
<dbReference type="EMBL" id="RCSS01000195">
    <property type="protein sequence ID" value="RVD92532.1"/>
    <property type="molecule type" value="Genomic_DNA"/>
</dbReference>
<dbReference type="PROSITE" id="PS51074">
    <property type="entry name" value="DPH_MB"/>
    <property type="match status" value="1"/>
</dbReference>
<dbReference type="Gene3D" id="3.10.660.10">
    <property type="entry name" value="DPH Zinc finger"/>
    <property type="match status" value="1"/>
</dbReference>
<evidence type="ECO:0000256" key="6">
    <source>
        <dbReference type="ARBA" id="ARBA00041070"/>
    </source>
</evidence>
<comment type="catalytic activity">
    <reaction evidence="5">
        <text>[3Fe-4S](1+)-[protein] + Fe(2+)-[Dph3] = [3Fe-4S](0)-[protein] + Fe(3+)-[Dph3]</text>
        <dbReference type="Rhea" id="RHEA:71235"/>
        <dbReference type="Rhea" id="RHEA-COMP:17996"/>
        <dbReference type="Rhea" id="RHEA-COMP:17997"/>
        <dbReference type="Rhea" id="RHEA-COMP:18002"/>
        <dbReference type="Rhea" id="RHEA-COMP:18003"/>
        <dbReference type="ChEBI" id="CHEBI:29033"/>
        <dbReference type="ChEBI" id="CHEBI:29034"/>
        <dbReference type="ChEBI" id="CHEBI:33751"/>
        <dbReference type="ChEBI" id="CHEBI:47402"/>
        <dbReference type="ChEBI" id="CHEBI:83228"/>
    </reaction>
</comment>
<evidence type="ECO:0000256" key="3">
    <source>
        <dbReference type="ARBA" id="ARBA00023004"/>
    </source>
</evidence>
<dbReference type="Pfam" id="PF05207">
    <property type="entry name" value="Zn_ribbon_CSL"/>
    <property type="match status" value="1"/>
</dbReference>
<evidence type="ECO:0000313" key="10">
    <source>
        <dbReference type="Proteomes" id="UP000282876"/>
    </source>
</evidence>
<dbReference type="Proteomes" id="UP000282876">
    <property type="component" value="Unassembled WGS sequence"/>
</dbReference>
<evidence type="ECO:0000256" key="4">
    <source>
        <dbReference type="ARBA" id="ARBA00024032"/>
    </source>
</evidence>
<keyword evidence="2" id="KW-0479">Metal-binding</keyword>
<organism evidence="9 10">
    <name type="scientific">Tubulinosema ratisbonensis</name>
    <dbReference type="NCBI Taxonomy" id="291195"/>
    <lineage>
        <taxon>Eukaryota</taxon>
        <taxon>Fungi</taxon>
        <taxon>Fungi incertae sedis</taxon>
        <taxon>Microsporidia</taxon>
        <taxon>Tubulinosematoidea</taxon>
        <taxon>Tubulinosematidae</taxon>
        <taxon>Tubulinosema</taxon>
    </lineage>
</organism>
<dbReference type="UniPathway" id="UPA00559"/>
<dbReference type="GO" id="GO:0017183">
    <property type="term" value="P:protein histidyl modification to diphthamide"/>
    <property type="evidence" value="ECO:0007669"/>
    <property type="project" value="UniProtKB-UniPathway"/>
</dbReference>
<comment type="caution">
    <text evidence="9">The sequence shown here is derived from an EMBL/GenBank/DDBJ whole genome shotgun (WGS) entry which is preliminary data.</text>
</comment>